<evidence type="ECO:0000256" key="4">
    <source>
        <dbReference type="ARBA" id="ARBA00023157"/>
    </source>
</evidence>
<dbReference type="InterPro" id="IPR050924">
    <property type="entry name" value="Peroxiredoxin_BCP/PrxQ"/>
</dbReference>
<feature type="domain" description="Thioredoxin" evidence="7">
    <location>
        <begin position="29"/>
        <end position="194"/>
    </location>
</feature>
<evidence type="ECO:0000256" key="1">
    <source>
        <dbReference type="ARBA" id="ARBA00022559"/>
    </source>
</evidence>
<keyword evidence="3" id="KW-0560">Oxidoreductase</keyword>
<dbReference type="CDD" id="cd03017">
    <property type="entry name" value="PRX_BCP"/>
    <property type="match status" value="1"/>
</dbReference>
<dbReference type="InterPro" id="IPR013740">
    <property type="entry name" value="Redoxin"/>
</dbReference>
<keyword evidence="2" id="KW-0049">Antioxidant</keyword>
<reference evidence="8 9" key="1">
    <citation type="submission" date="2019-11" db="EMBL/GenBank/DDBJ databases">
        <title>Identification of a novel strain.</title>
        <authorList>
            <person name="Xu Q."/>
            <person name="Wang G."/>
        </authorList>
    </citation>
    <scope>NUCLEOTIDE SEQUENCE [LARGE SCALE GENOMIC DNA]</scope>
    <source>
        <strain evidence="9">xq</strain>
    </source>
</reference>
<evidence type="ECO:0000256" key="2">
    <source>
        <dbReference type="ARBA" id="ARBA00022862"/>
    </source>
</evidence>
<keyword evidence="4" id="KW-1015">Disulfide bond</keyword>
<keyword evidence="5" id="KW-0676">Redox-active center</keyword>
<evidence type="ECO:0000256" key="6">
    <source>
        <dbReference type="SAM" id="MobiDB-lite"/>
    </source>
</evidence>
<dbReference type="GO" id="GO:0008379">
    <property type="term" value="F:thioredoxin peroxidase activity"/>
    <property type="evidence" value="ECO:0007669"/>
    <property type="project" value="TreeGrafter"/>
</dbReference>
<dbReference type="EMBL" id="WMBQ01000001">
    <property type="protein sequence ID" value="MTD92990.1"/>
    <property type="molecule type" value="Genomic_DNA"/>
</dbReference>
<evidence type="ECO:0000313" key="9">
    <source>
        <dbReference type="Proteomes" id="UP000440694"/>
    </source>
</evidence>
<sequence>MSAGPTPASYMDVDWSSLPPPEDDGAARHLVGARLPGVALAATDGTEVALARLPGRTVIFSYPKTGQPGTEMPEGWDAIPGARGCTPQTCAFRDHHAELIAAGADRVFGLSTQDTVYQREAAQRLHLPFPLLSDAALRLTTALRLPVMLVGGATLLKRMALIIEDGVVAHVFYPVFPPDQNAAEVLGWLRARQE</sequence>
<dbReference type="InterPro" id="IPR013766">
    <property type="entry name" value="Thioredoxin_domain"/>
</dbReference>
<dbReference type="PANTHER" id="PTHR42801:SF21">
    <property type="entry name" value="BCPB PROTEIN"/>
    <property type="match status" value="1"/>
</dbReference>
<dbReference type="Proteomes" id="UP000440694">
    <property type="component" value="Unassembled WGS sequence"/>
</dbReference>
<proteinExistence type="predicted"/>
<dbReference type="RefSeq" id="WP_154737573.1">
    <property type="nucleotide sequence ID" value="NZ_WMBQ01000001.1"/>
</dbReference>
<organism evidence="8 9">
    <name type="scientific">Hyphomicrobium album</name>
    <dbReference type="NCBI Taxonomy" id="2665159"/>
    <lineage>
        <taxon>Bacteria</taxon>
        <taxon>Pseudomonadati</taxon>
        <taxon>Pseudomonadota</taxon>
        <taxon>Alphaproteobacteria</taxon>
        <taxon>Hyphomicrobiales</taxon>
        <taxon>Hyphomicrobiaceae</taxon>
        <taxon>Hyphomicrobium</taxon>
    </lineage>
</organism>
<accession>A0A6I3KG83</accession>
<evidence type="ECO:0000259" key="7">
    <source>
        <dbReference type="PROSITE" id="PS51352"/>
    </source>
</evidence>
<dbReference type="GO" id="GO:0005737">
    <property type="term" value="C:cytoplasm"/>
    <property type="evidence" value="ECO:0007669"/>
    <property type="project" value="TreeGrafter"/>
</dbReference>
<evidence type="ECO:0000313" key="8">
    <source>
        <dbReference type="EMBL" id="MTD92990.1"/>
    </source>
</evidence>
<dbReference type="Gene3D" id="3.40.30.10">
    <property type="entry name" value="Glutaredoxin"/>
    <property type="match status" value="1"/>
</dbReference>
<dbReference type="PROSITE" id="PS51352">
    <property type="entry name" value="THIOREDOXIN_2"/>
    <property type="match status" value="1"/>
</dbReference>
<dbReference type="Pfam" id="PF08534">
    <property type="entry name" value="Redoxin"/>
    <property type="match status" value="1"/>
</dbReference>
<dbReference type="AlphaFoldDB" id="A0A6I3KG83"/>
<evidence type="ECO:0000256" key="3">
    <source>
        <dbReference type="ARBA" id="ARBA00023002"/>
    </source>
</evidence>
<name>A0A6I3KG83_9HYPH</name>
<gene>
    <name evidence="8" type="ORF">GIW81_01435</name>
</gene>
<dbReference type="InterPro" id="IPR036249">
    <property type="entry name" value="Thioredoxin-like_sf"/>
</dbReference>
<dbReference type="GO" id="GO:0034599">
    <property type="term" value="P:cellular response to oxidative stress"/>
    <property type="evidence" value="ECO:0007669"/>
    <property type="project" value="TreeGrafter"/>
</dbReference>
<dbReference type="SUPFAM" id="SSF52833">
    <property type="entry name" value="Thioredoxin-like"/>
    <property type="match status" value="1"/>
</dbReference>
<protein>
    <submittedName>
        <fullName evidence="8">Redoxin family protein</fullName>
    </submittedName>
</protein>
<keyword evidence="9" id="KW-1185">Reference proteome</keyword>
<comment type="caution">
    <text evidence="8">The sequence shown here is derived from an EMBL/GenBank/DDBJ whole genome shotgun (WGS) entry which is preliminary data.</text>
</comment>
<dbReference type="GO" id="GO:0045454">
    <property type="term" value="P:cell redox homeostasis"/>
    <property type="evidence" value="ECO:0007669"/>
    <property type="project" value="TreeGrafter"/>
</dbReference>
<feature type="region of interest" description="Disordered" evidence="6">
    <location>
        <begin position="1"/>
        <end position="24"/>
    </location>
</feature>
<evidence type="ECO:0000256" key="5">
    <source>
        <dbReference type="ARBA" id="ARBA00023284"/>
    </source>
</evidence>
<dbReference type="PANTHER" id="PTHR42801">
    <property type="entry name" value="THIOREDOXIN-DEPENDENT PEROXIDE REDUCTASE"/>
    <property type="match status" value="1"/>
</dbReference>
<keyword evidence="1" id="KW-0575">Peroxidase</keyword>